<sequence>MGEREHTKQPVEEHRPVDAPGVPDEEDLSRADVAERVDLDPDEQPNRPEQADFDEAERRQYDEPPVDRPIAESDRPEDR</sequence>
<dbReference type="RefSeq" id="WP_183594060.1">
    <property type="nucleotide sequence ID" value="NZ_JACHWR010000003.1"/>
</dbReference>
<gene>
    <name evidence="2" type="ORF">FHU40_003996</name>
</gene>
<dbReference type="EMBL" id="JACHWR010000003">
    <property type="protein sequence ID" value="MBB3044159.1"/>
    <property type="molecule type" value="Genomic_DNA"/>
</dbReference>
<dbReference type="Proteomes" id="UP000589626">
    <property type="component" value="Unassembled WGS sequence"/>
</dbReference>
<protein>
    <submittedName>
        <fullName evidence="2">Uncharacterized protein</fullName>
    </submittedName>
</protein>
<reference evidence="2 3" key="1">
    <citation type="submission" date="2020-08" db="EMBL/GenBank/DDBJ databases">
        <title>Sequencing the genomes of 1000 actinobacteria strains.</title>
        <authorList>
            <person name="Klenk H.-P."/>
        </authorList>
    </citation>
    <scope>NUCLEOTIDE SEQUENCE [LARGE SCALE GENOMIC DNA]</scope>
    <source>
        <strain evidence="2 3">DSM 105498</strain>
    </source>
</reference>
<proteinExistence type="predicted"/>
<evidence type="ECO:0000313" key="2">
    <source>
        <dbReference type="EMBL" id="MBB3044159.1"/>
    </source>
</evidence>
<name>A0A7W4VZE6_9ACTN</name>
<dbReference type="AlphaFoldDB" id="A0A7W4VZE6"/>
<feature type="compositionally biased region" description="Basic and acidic residues" evidence="1">
    <location>
        <begin position="28"/>
        <end position="79"/>
    </location>
</feature>
<organism evidence="2 3">
    <name type="scientific">Nocardioides soli</name>
    <dbReference type="NCBI Taxonomy" id="1036020"/>
    <lineage>
        <taxon>Bacteria</taxon>
        <taxon>Bacillati</taxon>
        <taxon>Actinomycetota</taxon>
        <taxon>Actinomycetes</taxon>
        <taxon>Propionibacteriales</taxon>
        <taxon>Nocardioidaceae</taxon>
        <taxon>Nocardioides</taxon>
    </lineage>
</organism>
<accession>A0A7W4VZE6</accession>
<feature type="compositionally biased region" description="Basic and acidic residues" evidence="1">
    <location>
        <begin position="1"/>
        <end position="17"/>
    </location>
</feature>
<feature type="region of interest" description="Disordered" evidence="1">
    <location>
        <begin position="1"/>
        <end position="79"/>
    </location>
</feature>
<comment type="caution">
    <text evidence="2">The sequence shown here is derived from an EMBL/GenBank/DDBJ whole genome shotgun (WGS) entry which is preliminary data.</text>
</comment>
<keyword evidence="3" id="KW-1185">Reference proteome</keyword>
<evidence type="ECO:0000313" key="3">
    <source>
        <dbReference type="Proteomes" id="UP000589626"/>
    </source>
</evidence>
<evidence type="ECO:0000256" key="1">
    <source>
        <dbReference type="SAM" id="MobiDB-lite"/>
    </source>
</evidence>